<evidence type="ECO:0000256" key="6">
    <source>
        <dbReference type="ARBA" id="ARBA00022989"/>
    </source>
</evidence>
<sequence length="320" mass="33954">MGPDETAGHYLVANVPRARRGQTVAEVLSQLIAHAHDCMDVVCVLDDDERLVGVLTLAALFALERDRRLGDAVQPGFPKVHATTDQERVASLALHHAISAIPVVDAKGKLLGVVPSAALMHILRREHVEDLHRFAGIARETTLAREAIEAPPLRRLRHRLPWLLLGLAGSMLATLIMSRFEGALAIDPAIAFFVPGLVYLADAIGTQTEAVAVRGLSLSHARMRTIIGGEARTGVLIGLVMGGLTFPAVWLVFGSVHLAVAVAVALVVAGGIATTVGLVLPWLLGRFGSDPAYGSGPMSTIIQDLLTLLTYFVVVSLIVG</sequence>
<keyword evidence="4 9" id="KW-0812">Transmembrane</keyword>
<feature type="transmembrane region" description="Helical" evidence="9">
    <location>
        <begin position="301"/>
        <end position="319"/>
    </location>
</feature>
<feature type="transmembrane region" description="Helical" evidence="9">
    <location>
        <begin position="190"/>
        <end position="213"/>
    </location>
</feature>
<gene>
    <name evidence="11" type="ORF">AC731_002360</name>
</gene>
<keyword evidence="3" id="KW-0813">Transport</keyword>
<feature type="transmembrane region" description="Helical" evidence="9">
    <location>
        <begin position="160"/>
        <end position="178"/>
    </location>
</feature>
<dbReference type="PROSITE" id="PS51371">
    <property type="entry name" value="CBS"/>
    <property type="match status" value="1"/>
</dbReference>
<keyword evidence="12" id="KW-1185">Reference proteome</keyword>
<evidence type="ECO:0000259" key="10">
    <source>
        <dbReference type="PROSITE" id="PS51371"/>
    </source>
</evidence>
<evidence type="ECO:0000256" key="2">
    <source>
        <dbReference type="ARBA" id="ARBA00009749"/>
    </source>
</evidence>
<dbReference type="SUPFAM" id="SSF161093">
    <property type="entry name" value="MgtE membrane domain-like"/>
    <property type="match status" value="1"/>
</dbReference>
<evidence type="ECO:0000256" key="3">
    <source>
        <dbReference type="ARBA" id="ARBA00022448"/>
    </source>
</evidence>
<dbReference type="InterPro" id="IPR000644">
    <property type="entry name" value="CBS_dom"/>
</dbReference>
<comment type="similarity">
    <text evidence="2">Belongs to the SLC41A transporter family.</text>
</comment>
<dbReference type="PANTHER" id="PTHR41394:SF5">
    <property type="entry name" value="SLC41A_MGTE INTEGRAL MEMBRANE DOMAIN-CONTAINING PROTEIN"/>
    <property type="match status" value="1"/>
</dbReference>
<dbReference type="InterPro" id="IPR006667">
    <property type="entry name" value="SLC41_membr_dom"/>
</dbReference>
<evidence type="ECO:0000256" key="5">
    <source>
        <dbReference type="ARBA" id="ARBA00022842"/>
    </source>
</evidence>
<dbReference type="InterPro" id="IPR046342">
    <property type="entry name" value="CBS_dom_sf"/>
</dbReference>
<dbReference type="PANTHER" id="PTHR41394">
    <property type="entry name" value="MAGNESIUM TRANSPORTER MGTE"/>
    <property type="match status" value="1"/>
</dbReference>
<dbReference type="KEGG" id="thu:AC731_002360"/>
<dbReference type="SMART" id="SM00116">
    <property type="entry name" value="CBS"/>
    <property type="match status" value="2"/>
</dbReference>
<keyword evidence="6 9" id="KW-1133">Transmembrane helix</keyword>
<evidence type="ECO:0000256" key="7">
    <source>
        <dbReference type="ARBA" id="ARBA00023136"/>
    </source>
</evidence>
<dbReference type="STRING" id="1134435.AC731_002360"/>
<evidence type="ECO:0000256" key="9">
    <source>
        <dbReference type="SAM" id="Phobius"/>
    </source>
</evidence>
<comment type="subcellular location">
    <subcellularLocation>
        <location evidence="1">Membrane</location>
        <topology evidence="1">Multi-pass membrane protein</topology>
    </subcellularLocation>
</comment>
<dbReference type="Pfam" id="PF01769">
    <property type="entry name" value="MgtE"/>
    <property type="match status" value="1"/>
</dbReference>
<dbReference type="SUPFAM" id="SSF54631">
    <property type="entry name" value="CBS-domain pair"/>
    <property type="match status" value="1"/>
</dbReference>
<feature type="domain" description="CBS" evidence="10">
    <location>
        <begin position="73"/>
        <end position="131"/>
    </location>
</feature>
<dbReference type="EMBL" id="CP014646">
    <property type="protein sequence ID" value="AMO35889.1"/>
    <property type="molecule type" value="Genomic_DNA"/>
</dbReference>
<evidence type="ECO:0000256" key="8">
    <source>
        <dbReference type="PROSITE-ProRule" id="PRU00703"/>
    </source>
</evidence>
<accession>A0A140IDR4</accession>
<protein>
    <recommendedName>
        <fullName evidence="10">CBS domain-containing protein</fullName>
    </recommendedName>
</protein>
<evidence type="ECO:0000256" key="4">
    <source>
        <dbReference type="ARBA" id="ARBA00022692"/>
    </source>
</evidence>
<evidence type="ECO:0000313" key="12">
    <source>
        <dbReference type="Proteomes" id="UP000036902"/>
    </source>
</evidence>
<keyword evidence="7 9" id="KW-0472">Membrane</keyword>
<dbReference type="AlphaFoldDB" id="A0A140IDR4"/>
<evidence type="ECO:0000313" key="11">
    <source>
        <dbReference type="EMBL" id="AMO35889.1"/>
    </source>
</evidence>
<keyword evidence="5" id="KW-0460">Magnesium</keyword>
<dbReference type="Pfam" id="PF00571">
    <property type="entry name" value="CBS"/>
    <property type="match status" value="2"/>
</dbReference>
<dbReference type="GO" id="GO:0016020">
    <property type="term" value="C:membrane"/>
    <property type="evidence" value="ECO:0007669"/>
    <property type="project" value="UniProtKB-SubCell"/>
</dbReference>
<dbReference type="Proteomes" id="UP000036902">
    <property type="component" value="Chromosome"/>
</dbReference>
<dbReference type="InterPro" id="IPR036739">
    <property type="entry name" value="SLC41_membr_dom_sf"/>
</dbReference>
<evidence type="ECO:0000256" key="1">
    <source>
        <dbReference type="ARBA" id="ARBA00004141"/>
    </source>
</evidence>
<reference evidence="12" key="1">
    <citation type="submission" date="2016-03" db="EMBL/GenBank/DDBJ databases">
        <authorList>
            <person name="Ma C."/>
            <person name="Zhou S."/>
            <person name="Yang G."/>
        </authorList>
    </citation>
    <scope>NUCLEOTIDE SEQUENCE [LARGE SCALE GENOMIC DNA]</scope>
    <source>
        <strain evidence="12">SgZ-1</strain>
    </source>
</reference>
<dbReference type="Gene3D" id="3.10.580.10">
    <property type="entry name" value="CBS-domain"/>
    <property type="match status" value="1"/>
</dbReference>
<feature type="transmembrane region" description="Helical" evidence="9">
    <location>
        <begin position="234"/>
        <end position="253"/>
    </location>
</feature>
<feature type="transmembrane region" description="Helical" evidence="9">
    <location>
        <begin position="259"/>
        <end position="280"/>
    </location>
</feature>
<organism evidence="11 12">
    <name type="scientific">Thauera humireducens</name>
    <dbReference type="NCBI Taxonomy" id="1134435"/>
    <lineage>
        <taxon>Bacteria</taxon>
        <taxon>Pseudomonadati</taxon>
        <taxon>Pseudomonadota</taxon>
        <taxon>Betaproteobacteria</taxon>
        <taxon>Rhodocyclales</taxon>
        <taxon>Zoogloeaceae</taxon>
        <taxon>Thauera</taxon>
    </lineage>
</organism>
<name>A0A140IDR4_9RHOO</name>
<dbReference type="GO" id="GO:0008324">
    <property type="term" value="F:monoatomic cation transmembrane transporter activity"/>
    <property type="evidence" value="ECO:0007669"/>
    <property type="project" value="InterPro"/>
</dbReference>
<dbReference type="Gene3D" id="1.10.357.20">
    <property type="entry name" value="SLC41 divalent cation transporters, integral membrane domain"/>
    <property type="match status" value="1"/>
</dbReference>
<keyword evidence="8" id="KW-0129">CBS domain</keyword>
<proteinExistence type="inferred from homology"/>